<protein>
    <submittedName>
        <fullName evidence="10">Bee-milk protein</fullName>
    </submittedName>
</protein>
<proteinExistence type="predicted"/>
<accession>A0A3P8CC41</accession>
<keyword evidence="4 7" id="KW-1133">Transmembrane helix</keyword>
<dbReference type="PANTHER" id="PTHR31386:SF2">
    <property type="entry name" value="SIMILAR TO RIKEN CDNA 2510039O18"/>
    <property type="match status" value="1"/>
</dbReference>
<evidence type="ECO:0000313" key="8">
    <source>
        <dbReference type="EMBL" id="VDP28220.1"/>
    </source>
</evidence>
<dbReference type="EMBL" id="UZAH01033354">
    <property type="protein sequence ID" value="VDP28220.1"/>
    <property type="molecule type" value="Genomic_DNA"/>
</dbReference>
<organism evidence="8">
    <name type="scientific">Heligmosomoides polygyrus</name>
    <name type="common">Parasitic roundworm</name>
    <dbReference type="NCBI Taxonomy" id="6339"/>
    <lineage>
        <taxon>Eukaryota</taxon>
        <taxon>Metazoa</taxon>
        <taxon>Ecdysozoa</taxon>
        <taxon>Nematoda</taxon>
        <taxon>Chromadorea</taxon>
        <taxon>Rhabditida</taxon>
        <taxon>Rhabditina</taxon>
        <taxon>Rhabditomorpha</taxon>
        <taxon>Strongyloidea</taxon>
        <taxon>Heligmosomidae</taxon>
        <taxon>Heligmosomoides</taxon>
    </lineage>
</organism>
<evidence type="ECO:0000256" key="5">
    <source>
        <dbReference type="ARBA" id="ARBA00023136"/>
    </source>
</evidence>
<dbReference type="InterPro" id="IPR018795">
    <property type="entry name" value="K2013-like"/>
</dbReference>
<keyword evidence="3" id="KW-0732">Signal</keyword>
<sequence length="433" mass="48736">MNVSIWWCKFIRLVNGIDYEELYRACNRYSKRRLLGALCAVIFILYYLGSSSDTGKISPAGQCVKDRLKNWEQGVVHVQDGDCVCIIRTSYAHRTRKELLLEEVKIVNPTVSSVVYFVAYPSYYLHFQCYCLVPKEQRVAQFASGHLKCLPLNIIILKLNAANFYLSPSKAPNVLNGDKINATRYILMSNVKAPLLEVSFPEDKRKALELSSRRNERCYSEHSTLLFPSKLWHVSALFSYSLVFLLQAFTLSLAAASYHDSHLEVALSVSDLHRELAFGGLPIGIGVGDASARVRIDHDNTPYFEVSATGTLYACGGGCLDEPVTLGRKPIRIPIKITKPETSILYIATSRKHLEQLRSTIHVSEVMSAPAHEEELLALHRHGSAMGELPTWFWFFLGTYILSEHTTLVDVQANALTDHECLGRYVPPLCRPH</sequence>
<dbReference type="OrthoDB" id="10017443at2759"/>
<dbReference type="PANTHER" id="PTHR31386">
    <property type="entry name" value="UNCHARACTERIZED PROTEIN KIAA2013"/>
    <property type="match status" value="1"/>
</dbReference>
<evidence type="ECO:0000256" key="4">
    <source>
        <dbReference type="ARBA" id="ARBA00022989"/>
    </source>
</evidence>
<dbReference type="AlphaFoldDB" id="A0A3P8CC41"/>
<reference evidence="10" key="2">
    <citation type="submission" date="2019-09" db="UniProtKB">
        <authorList>
            <consortium name="WormBaseParasite"/>
        </authorList>
    </citation>
    <scope>IDENTIFICATION</scope>
</reference>
<dbReference type="Pfam" id="PF10222">
    <property type="entry name" value="DUF2152"/>
    <property type="match status" value="2"/>
</dbReference>
<keyword evidence="2 7" id="KW-0812">Transmembrane</keyword>
<reference evidence="8 9" key="1">
    <citation type="submission" date="2018-11" db="EMBL/GenBank/DDBJ databases">
        <authorList>
            <consortium name="Pathogen Informatics"/>
        </authorList>
    </citation>
    <scope>NUCLEOTIDE SEQUENCE [LARGE SCALE GENOMIC DNA]</scope>
</reference>
<dbReference type="WBParaSite" id="HPBE_0002181001-mRNA-1">
    <property type="protein sequence ID" value="HPBE_0002181001-mRNA-1"/>
    <property type="gene ID" value="HPBE_0002181001"/>
</dbReference>
<keyword evidence="6" id="KW-0325">Glycoprotein</keyword>
<name>A0A3P8CC41_HELPZ</name>
<gene>
    <name evidence="8" type="ORF">HPBE_LOCUS21809</name>
</gene>
<comment type="subcellular location">
    <subcellularLocation>
        <location evidence="1">Membrane</location>
        <topology evidence="1">Single-pass type I membrane protein</topology>
    </subcellularLocation>
</comment>
<evidence type="ECO:0000256" key="1">
    <source>
        <dbReference type="ARBA" id="ARBA00004479"/>
    </source>
</evidence>
<evidence type="ECO:0000256" key="3">
    <source>
        <dbReference type="ARBA" id="ARBA00022729"/>
    </source>
</evidence>
<evidence type="ECO:0000256" key="2">
    <source>
        <dbReference type="ARBA" id="ARBA00022692"/>
    </source>
</evidence>
<evidence type="ECO:0000256" key="6">
    <source>
        <dbReference type="ARBA" id="ARBA00023180"/>
    </source>
</evidence>
<keyword evidence="5 7" id="KW-0472">Membrane</keyword>
<evidence type="ECO:0000313" key="10">
    <source>
        <dbReference type="WBParaSite" id="HPBE_0002181001-mRNA-1"/>
    </source>
</evidence>
<evidence type="ECO:0000313" key="9">
    <source>
        <dbReference type="Proteomes" id="UP000050761"/>
    </source>
</evidence>
<dbReference type="GO" id="GO:0016020">
    <property type="term" value="C:membrane"/>
    <property type="evidence" value="ECO:0007669"/>
    <property type="project" value="UniProtKB-SubCell"/>
</dbReference>
<dbReference type="Proteomes" id="UP000050761">
    <property type="component" value="Unassembled WGS sequence"/>
</dbReference>
<keyword evidence="9" id="KW-1185">Reference proteome</keyword>
<evidence type="ECO:0000256" key="7">
    <source>
        <dbReference type="SAM" id="Phobius"/>
    </source>
</evidence>
<feature type="transmembrane region" description="Helical" evidence="7">
    <location>
        <begin position="33"/>
        <end position="49"/>
    </location>
</feature>